<keyword evidence="1 2" id="KW-0175">Coiled coil</keyword>
<organism evidence="6 7">
    <name type="scientific">Hymenochirus boettgeri</name>
    <name type="common">Congo dwarf clawed frog</name>
    <dbReference type="NCBI Taxonomy" id="247094"/>
    <lineage>
        <taxon>Eukaryota</taxon>
        <taxon>Metazoa</taxon>
        <taxon>Chordata</taxon>
        <taxon>Craniata</taxon>
        <taxon>Vertebrata</taxon>
        <taxon>Euteleostomi</taxon>
        <taxon>Amphibia</taxon>
        <taxon>Batrachia</taxon>
        <taxon>Anura</taxon>
        <taxon>Pipoidea</taxon>
        <taxon>Pipidae</taxon>
        <taxon>Pipinae</taxon>
        <taxon>Hymenochirus</taxon>
    </lineage>
</organism>
<dbReference type="InterPro" id="IPR050657">
    <property type="entry name" value="Ankyrin_repeat_domain"/>
</dbReference>
<feature type="coiled-coil region" evidence="2">
    <location>
        <begin position="422"/>
        <end position="449"/>
    </location>
</feature>
<feature type="compositionally biased region" description="Basic and acidic residues" evidence="3">
    <location>
        <begin position="105"/>
        <end position="115"/>
    </location>
</feature>
<feature type="coiled-coil region" evidence="2">
    <location>
        <begin position="1108"/>
        <end position="1135"/>
    </location>
</feature>
<evidence type="ECO:0000313" key="6">
    <source>
        <dbReference type="EMBL" id="KAG8439815.1"/>
    </source>
</evidence>
<evidence type="ECO:0000256" key="2">
    <source>
        <dbReference type="SAM" id="Coils"/>
    </source>
</evidence>
<accession>A0A8T2J3N9</accession>
<feature type="coiled-coil region" evidence="2">
    <location>
        <begin position="605"/>
        <end position="864"/>
    </location>
</feature>
<evidence type="ECO:0000259" key="4">
    <source>
        <dbReference type="Pfam" id="PF12001"/>
    </source>
</evidence>
<evidence type="ECO:0000259" key="5">
    <source>
        <dbReference type="Pfam" id="PF14915"/>
    </source>
</evidence>
<sequence>MKKKDVKTHFKTITAELKQKFGEVSETKKRSSKENRHNAMHLQQNEKNTHLLQSGYKSPSILQATKDETNKLQYKELDQDMQKFKNDVGMIQMVFHNLSKEKAHLQKEVQEKENKNSQNLQTEPGKLKQDGSNVLIQVAHTVSDQQAHLFQRLGSFDNANELDDFTPSSDTATEEYESPTLTFRNAKLLMEQLSVDSQDSVNLLKIQNIIHEYERVIQRENGRYKLVSRKVKRMENEKKELQLVAEKNRELKSMLDHQKVEWESEVSNLRFTLKQEEEKRKNAEMLYDKSQEQLRKKEGQCCKEMEDMQQLELSKRTLELDLRSMRNNVKQVEEERNEVQRLLTHERNSRLAQENVLNQLKRKIEETESQTLWTKNAEVLGQFSEIGEREKDLVQRNGTLQEEITVLKLELDQVRSHTQEEERRYLDENEILKEKIDDLRRDLKINEDTLTQTVIQYNGQLNALKTETAMLCSKLEHEKQSKERLETEKESIRLRLTSTLQEVDRNQALKVDADRTLQRERDEWLRSQDKLNHELSNIRENNHSLSQQLSRAEAKYNSIENEFHKTVLGLQEKTIFSESIQRELTQAHGRIKDLEHTLQLEKDHINKSTVKQESLQERLAQIQSENTLLRHQIEDVQNKGIIKDKTVSDVQDRFTEIINKLRADAERQVQIIEERNKDLVIKCNELREQLYKHETEKVERESSLRQLQQELADALKKLSMSEASLEVITRYRNNLEEEKQQLQKELEKLKIKVQDLDELCMQSERHNHQLKNLLEDKEREMITTSQKVQEFSTAAAGAENAIKQLEEHVQKLEIENAKIEATAKQQMGQIDLLHKELKESLTIRNKLEELVTSLQSSKMGLEEKLNHQVYKQTALSQTAQNSNNLWEEELKSKSRLGIRIAELEQEKADLINQADSERKKVRKLMEHKRSIETRFDQEMKRNSDLQKEMTGLKKLLKTAKKKVKELESGGIQQSSLKDEFKSANLEKGSEVMKLKEKIEELSFHLENESTKYKHLETTNRDLHEQLSSMKILHKSHNRLEKGKLYLENEVADLKRQVEANKMDQSLMEKHKLEIKEKGRQELQQKLEEVNLFLQSQAASQETLEQIRAANDASVRNQMEHRIQELESELGRIKHLQQESIRQKESTQTELDRFKDLYTEEIKIRNSLAAKLERANERLAEANTKLLDERQRTKSLITSSVINGSLATSPVFDASPLGNINNLTLNKSFGPGGSILTSTGSGLTTNRLEPYLIKMQQDLEKNISKELDQANAELEIGSYTRVSPVGSTAGSLRNLNIDQDQVSRATQQYLEVLKKNYKI</sequence>
<comment type="caution">
    <text evidence="6">The sequence shown here is derived from an EMBL/GenBank/DDBJ whole genome shotgun (WGS) entry which is preliminary data.</text>
</comment>
<feature type="coiled-coil region" evidence="2">
    <location>
        <begin position="1005"/>
        <end position="1056"/>
    </location>
</feature>
<dbReference type="InterPro" id="IPR021885">
    <property type="entry name" value="DUF3496"/>
</dbReference>
<feature type="coiled-coil region" evidence="2">
    <location>
        <begin position="217"/>
        <end position="370"/>
    </location>
</feature>
<feature type="coiled-coil region" evidence="2">
    <location>
        <begin position="893"/>
        <end position="969"/>
    </location>
</feature>
<proteinExistence type="predicted"/>
<evidence type="ECO:0000256" key="1">
    <source>
        <dbReference type="ARBA" id="ARBA00023054"/>
    </source>
</evidence>
<dbReference type="Pfam" id="PF12001">
    <property type="entry name" value="DUF3496"/>
    <property type="match status" value="1"/>
</dbReference>
<reference evidence="6" key="1">
    <citation type="thesis" date="2020" institute="ProQuest LLC" country="789 East Eisenhower Parkway, Ann Arbor, MI, USA">
        <title>Comparative Genomics and Chromosome Evolution.</title>
        <authorList>
            <person name="Mudd A.B."/>
        </authorList>
    </citation>
    <scope>NUCLEOTIDE SEQUENCE</scope>
    <source>
        <strain evidence="6">Female2</strain>
        <tissue evidence="6">Blood</tissue>
    </source>
</reference>
<protein>
    <submittedName>
        <fullName evidence="6">Uncharacterized protein</fullName>
    </submittedName>
</protein>
<dbReference type="Pfam" id="PF14915">
    <property type="entry name" value="CCDC144C"/>
    <property type="match status" value="1"/>
</dbReference>
<dbReference type="Proteomes" id="UP000812440">
    <property type="component" value="Chromosome 3"/>
</dbReference>
<feature type="region of interest" description="Disordered" evidence="3">
    <location>
        <begin position="105"/>
        <end position="127"/>
    </location>
</feature>
<feature type="coiled-coil region" evidence="2">
    <location>
        <begin position="475"/>
        <end position="502"/>
    </location>
</feature>
<dbReference type="EMBL" id="JAACNH010000006">
    <property type="protein sequence ID" value="KAG8439815.1"/>
    <property type="molecule type" value="Genomic_DNA"/>
</dbReference>
<dbReference type="InterPro" id="IPR039497">
    <property type="entry name" value="CC144C-like_CC_dom"/>
</dbReference>
<feature type="domain" description="DUF3496" evidence="4">
    <location>
        <begin position="1115"/>
        <end position="1228"/>
    </location>
</feature>
<feature type="coiled-coil region" evidence="2">
    <location>
        <begin position="1164"/>
        <end position="1191"/>
    </location>
</feature>
<evidence type="ECO:0000313" key="7">
    <source>
        <dbReference type="Proteomes" id="UP000812440"/>
    </source>
</evidence>
<feature type="domain" description="CCDC144C-like coiled-coil" evidence="5">
    <location>
        <begin position="271"/>
        <end position="752"/>
    </location>
</feature>
<gene>
    <name evidence="6" type="ORF">GDO86_005833</name>
</gene>
<dbReference type="PANTHER" id="PTHR24147:SF53">
    <property type="entry name" value="ANKYRIN REPEAT DOMAIN 26"/>
    <property type="match status" value="1"/>
</dbReference>
<name>A0A8T2J3N9_9PIPI</name>
<dbReference type="PANTHER" id="PTHR24147">
    <property type="entry name" value="ANKYRIN REPEAT DOMAIN 36-RELATED"/>
    <property type="match status" value="1"/>
</dbReference>
<feature type="coiled-coil region" evidence="2">
    <location>
        <begin position="528"/>
        <end position="562"/>
    </location>
</feature>
<keyword evidence="7" id="KW-1185">Reference proteome</keyword>
<evidence type="ECO:0000256" key="3">
    <source>
        <dbReference type="SAM" id="MobiDB-lite"/>
    </source>
</evidence>
<dbReference type="OrthoDB" id="366390at2759"/>